<comment type="similarity">
    <text evidence="4 10">Belongs to the polysaccharide lyase 3 family.</text>
</comment>
<proteinExistence type="inferred from homology"/>
<feature type="signal peptide" evidence="10">
    <location>
        <begin position="1"/>
        <end position="16"/>
    </location>
</feature>
<dbReference type="SUPFAM" id="SSF51126">
    <property type="entry name" value="Pectin lyase-like"/>
    <property type="match status" value="1"/>
</dbReference>
<gene>
    <name evidence="12" type="ORF">ColSpa_03112</name>
</gene>
<evidence type="ECO:0000256" key="10">
    <source>
        <dbReference type="RuleBase" id="RU367009"/>
    </source>
</evidence>
<dbReference type="EMBL" id="BQXU01000006">
    <property type="protein sequence ID" value="GKT42931.1"/>
    <property type="molecule type" value="Genomic_DNA"/>
</dbReference>
<feature type="region of interest" description="Disordered" evidence="11">
    <location>
        <begin position="63"/>
        <end position="98"/>
    </location>
</feature>
<evidence type="ECO:0000256" key="8">
    <source>
        <dbReference type="ARBA" id="ARBA00023239"/>
    </source>
</evidence>
<comment type="function">
    <text evidence="9 10">Pectinolytic enzyme consist of four classes of enzymes: pectin lyase, polygalacturonase, pectin methylesterase and rhamnogalacturonase. Among pectinolytic enzymes, pectin lyase is the most important in depolymerization of pectin, since it cleaves internal glycosidic bonds of highly methylated pectins. Favors pectate, the anion, over pectin, the methyl ester.</text>
</comment>
<dbReference type="GO" id="GO:0030570">
    <property type="term" value="F:pectate lyase activity"/>
    <property type="evidence" value="ECO:0007669"/>
    <property type="project" value="UniProtKB-UniRule"/>
</dbReference>
<accession>A0AA37L6Y7</accession>
<evidence type="ECO:0000256" key="4">
    <source>
        <dbReference type="ARBA" id="ARBA00006463"/>
    </source>
</evidence>
<comment type="cofactor">
    <cofactor evidence="2 10">
        <name>Ca(2+)</name>
        <dbReference type="ChEBI" id="CHEBI:29108"/>
    </cofactor>
</comment>
<keyword evidence="6 10" id="KW-0732">Signal</keyword>
<keyword evidence="5 10" id="KW-0964">Secreted</keyword>
<dbReference type="PANTHER" id="PTHR33407">
    <property type="entry name" value="PECTATE LYASE F-RELATED"/>
    <property type="match status" value="1"/>
</dbReference>
<keyword evidence="8 10" id="KW-0456">Lyase</keyword>
<comment type="catalytic activity">
    <reaction evidence="1 10">
        <text>Eliminative cleavage of (1-&gt;4)-alpha-D-galacturonan to give oligosaccharides with 4-deoxy-alpha-D-galact-4-enuronosyl groups at their non-reducing ends.</text>
        <dbReference type="EC" id="4.2.2.2"/>
    </reaction>
</comment>
<dbReference type="PANTHER" id="PTHR33407:SF9">
    <property type="entry name" value="PECTATE LYASE F-RELATED"/>
    <property type="match status" value="1"/>
</dbReference>
<comment type="caution">
    <text evidence="12">The sequence shown here is derived from an EMBL/GenBank/DDBJ whole genome shotgun (WGS) entry which is preliminary data.</text>
</comment>
<evidence type="ECO:0000256" key="5">
    <source>
        <dbReference type="ARBA" id="ARBA00022525"/>
    </source>
</evidence>
<evidence type="ECO:0000256" key="3">
    <source>
        <dbReference type="ARBA" id="ARBA00004613"/>
    </source>
</evidence>
<dbReference type="Gene3D" id="2.160.20.10">
    <property type="entry name" value="Single-stranded right-handed beta-helix, Pectin lyase-like"/>
    <property type="match status" value="1"/>
</dbReference>
<keyword evidence="13" id="KW-1185">Reference proteome</keyword>
<dbReference type="EC" id="4.2.2.2" evidence="10"/>
<reference evidence="12 13" key="1">
    <citation type="submission" date="2022-03" db="EMBL/GenBank/DDBJ databases">
        <title>Genome data of Colletotrichum spp.</title>
        <authorList>
            <person name="Utami Y.D."/>
            <person name="Hiruma K."/>
        </authorList>
    </citation>
    <scope>NUCLEOTIDE SEQUENCE [LARGE SCALE GENOMIC DNA]</scope>
    <source>
        <strain evidence="12 13">MAFF 239500</strain>
    </source>
</reference>
<dbReference type="GO" id="GO:0045490">
    <property type="term" value="P:pectin catabolic process"/>
    <property type="evidence" value="ECO:0007669"/>
    <property type="project" value="TreeGrafter"/>
</dbReference>
<evidence type="ECO:0000256" key="6">
    <source>
        <dbReference type="ARBA" id="ARBA00022729"/>
    </source>
</evidence>
<evidence type="ECO:0000256" key="2">
    <source>
        <dbReference type="ARBA" id="ARBA00001913"/>
    </source>
</evidence>
<feature type="chain" id="PRO_5041483271" description="Pectate lyase" evidence="10">
    <location>
        <begin position="17"/>
        <end position="300"/>
    </location>
</feature>
<keyword evidence="7 10" id="KW-0106">Calcium</keyword>
<dbReference type="Pfam" id="PF03211">
    <property type="entry name" value="Pectate_lyase"/>
    <property type="match status" value="1"/>
</dbReference>
<dbReference type="InterPro" id="IPR004898">
    <property type="entry name" value="Pectate_lyase_PlyH/PlyE-like"/>
</dbReference>
<dbReference type="InterPro" id="IPR011050">
    <property type="entry name" value="Pectin_lyase_fold/virulence"/>
</dbReference>
<evidence type="ECO:0000256" key="7">
    <source>
        <dbReference type="ARBA" id="ARBA00022837"/>
    </source>
</evidence>
<sequence length="300" mass="30522">MASRLILYSLAALASANPIHPSGEERQARRHLGGVGHLARAVLSPQQPRSAPVGGPAKVEIRYASSSGPGENGTCDDTSGSGGGNVGSNAEKSKDKTITGSFDGGMKLFDRVPSTCTGGEGGQKDAAFILADGATLSNVIIGGGAGEGIQCQGSCNLVNVWWDKVCEDGATFRQTGGTSTVKGGGARDASDKLFQHNGGGTLEVSDFYGVNIGQFWRSCGNCKEQTARTAVFNNIYVDGGKTIAHYNGNLGDKVTINGACILGGAEVCKNSKGVTGGGEPGDAPNDPTLCSETNVKTSGC</sequence>
<evidence type="ECO:0000256" key="1">
    <source>
        <dbReference type="ARBA" id="ARBA00000695"/>
    </source>
</evidence>
<dbReference type="Proteomes" id="UP001055115">
    <property type="component" value="Unassembled WGS sequence"/>
</dbReference>
<protein>
    <recommendedName>
        <fullName evidence="10">Pectate lyase</fullName>
        <ecNumber evidence="10">4.2.2.2</ecNumber>
    </recommendedName>
</protein>
<evidence type="ECO:0000313" key="13">
    <source>
        <dbReference type="Proteomes" id="UP001055115"/>
    </source>
</evidence>
<evidence type="ECO:0000256" key="11">
    <source>
        <dbReference type="SAM" id="MobiDB-lite"/>
    </source>
</evidence>
<organism evidence="12 13">
    <name type="scientific">Colletotrichum spaethianum</name>
    <dbReference type="NCBI Taxonomy" id="700344"/>
    <lineage>
        <taxon>Eukaryota</taxon>
        <taxon>Fungi</taxon>
        <taxon>Dikarya</taxon>
        <taxon>Ascomycota</taxon>
        <taxon>Pezizomycotina</taxon>
        <taxon>Sordariomycetes</taxon>
        <taxon>Hypocreomycetidae</taxon>
        <taxon>Glomerellales</taxon>
        <taxon>Glomerellaceae</taxon>
        <taxon>Colletotrichum</taxon>
        <taxon>Colletotrichum spaethianum species complex</taxon>
    </lineage>
</organism>
<evidence type="ECO:0000256" key="9">
    <source>
        <dbReference type="ARBA" id="ARBA00025679"/>
    </source>
</evidence>
<dbReference type="AlphaFoldDB" id="A0AA37L6Y7"/>
<dbReference type="GO" id="GO:0005576">
    <property type="term" value="C:extracellular region"/>
    <property type="evidence" value="ECO:0007669"/>
    <property type="project" value="UniProtKB-SubCell"/>
</dbReference>
<comment type="subcellular location">
    <subcellularLocation>
        <location evidence="3 10">Secreted</location>
    </subcellularLocation>
</comment>
<dbReference type="RefSeq" id="XP_049125281.1">
    <property type="nucleotide sequence ID" value="XM_049269324.1"/>
</dbReference>
<evidence type="ECO:0000313" key="12">
    <source>
        <dbReference type="EMBL" id="GKT42931.1"/>
    </source>
</evidence>
<dbReference type="InterPro" id="IPR012334">
    <property type="entry name" value="Pectin_lyas_fold"/>
</dbReference>
<name>A0AA37L6Y7_9PEZI</name>
<dbReference type="GeneID" id="73323914"/>